<dbReference type="EnsemblPlants" id="AVESA.00010b.r2.7AG1242640.1">
    <property type="protein sequence ID" value="AVESA.00010b.r2.7AG1242640.1.CDS"/>
    <property type="gene ID" value="AVESA.00010b.r2.7AG1242640"/>
</dbReference>
<evidence type="ECO:0000313" key="1">
    <source>
        <dbReference type="EnsemblPlants" id="AVESA.00010b.r2.7AG1242640.1.CDS"/>
    </source>
</evidence>
<protein>
    <submittedName>
        <fullName evidence="1">Uncharacterized protein</fullName>
    </submittedName>
</protein>
<proteinExistence type="predicted"/>
<dbReference type="Proteomes" id="UP001732700">
    <property type="component" value="Chromosome 7A"/>
</dbReference>
<evidence type="ECO:0000313" key="2">
    <source>
        <dbReference type="Proteomes" id="UP001732700"/>
    </source>
</evidence>
<accession>A0ACD5ZRC3</accession>
<name>A0ACD5ZRC3_AVESA</name>
<keyword evidence="2" id="KW-1185">Reference proteome</keyword>
<organism evidence="1 2">
    <name type="scientific">Avena sativa</name>
    <name type="common">Oat</name>
    <dbReference type="NCBI Taxonomy" id="4498"/>
    <lineage>
        <taxon>Eukaryota</taxon>
        <taxon>Viridiplantae</taxon>
        <taxon>Streptophyta</taxon>
        <taxon>Embryophyta</taxon>
        <taxon>Tracheophyta</taxon>
        <taxon>Spermatophyta</taxon>
        <taxon>Magnoliopsida</taxon>
        <taxon>Liliopsida</taxon>
        <taxon>Poales</taxon>
        <taxon>Poaceae</taxon>
        <taxon>BOP clade</taxon>
        <taxon>Pooideae</taxon>
        <taxon>Poodae</taxon>
        <taxon>Poeae</taxon>
        <taxon>Poeae Chloroplast Group 1 (Aveneae type)</taxon>
        <taxon>Aveninae</taxon>
        <taxon>Avena</taxon>
    </lineage>
</organism>
<sequence length="328" mass="35084">MRAEVGNMAVGVSVYQRRWSMVSIHFTVARPRHNQNRAEPDRAAVVPSPWTRPAALGRGTFLSSSAHAVDAIILIAFFLPPLALSLSLSTLTHPPPLADSHENKEQDRDLSSPLDCADPRLFHLMMRSAIDASTAIQFTRFGRPVTGDPPSASCVIACPSSPSATTTPAPTPASPDPAPTPPTSPTTAAATSASPCRTTRAASSAPSPRSATSTVRKFRDVEPGNYWHHVCEGEAERALAPPHLAILGAKQASMMSIVDAIISSMQPDFDSVHADTNAVEDLKWKIEESVDAGRQVYLAEEGVNMVLVEALKANHNNLHYVDQFQGSG</sequence>
<reference evidence="1" key="1">
    <citation type="submission" date="2021-05" db="EMBL/GenBank/DDBJ databases">
        <authorList>
            <person name="Scholz U."/>
            <person name="Mascher M."/>
            <person name="Fiebig A."/>
        </authorList>
    </citation>
    <scope>NUCLEOTIDE SEQUENCE [LARGE SCALE GENOMIC DNA]</scope>
</reference>
<reference evidence="1" key="2">
    <citation type="submission" date="2025-09" db="UniProtKB">
        <authorList>
            <consortium name="EnsemblPlants"/>
        </authorList>
    </citation>
    <scope>IDENTIFICATION</scope>
</reference>